<sequence length="77" mass="8769">MASVVDVPRHQLPPNLMGDIFGSTSNRNYRLYGTLPHPNRYLSSLDVHPLLCVNGISRGEFRSDLISIRRPHSIRRT</sequence>
<dbReference type="Proteomes" id="UP000234345">
    <property type="component" value="Unassembled WGS sequence"/>
</dbReference>
<dbReference type="AlphaFoldDB" id="A0A7Z7J585"/>
<dbReference type="EMBL" id="OCZC01000077">
    <property type="protein sequence ID" value="SOO25980.1"/>
    <property type="molecule type" value="Genomic_DNA"/>
</dbReference>
<name>A0A7Z7J585_XANCH</name>
<gene>
    <name evidence="1" type="ORF">XFF6991_50004</name>
    <name evidence="2" type="ORF">XFF6991_530181</name>
</gene>
<organism evidence="1 3">
    <name type="scientific">Xanthomonas campestris pv. phaseoli</name>
    <dbReference type="NCBI Taxonomy" id="317013"/>
    <lineage>
        <taxon>Bacteria</taxon>
        <taxon>Pseudomonadati</taxon>
        <taxon>Pseudomonadota</taxon>
        <taxon>Gammaproteobacteria</taxon>
        <taxon>Lysobacterales</taxon>
        <taxon>Lysobacteraceae</taxon>
        <taxon>Xanthomonas</taxon>
    </lineage>
</organism>
<evidence type="ECO:0000313" key="2">
    <source>
        <dbReference type="EMBL" id="SOO26332.1"/>
    </source>
</evidence>
<proteinExistence type="predicted"/>
<evidence type="ECO:0000313" key="1">
    <source>
        <dbReference type="EMBL" id="SOO25980.1"/>
    </source>
</evidence>
<accession>A0A7Z7J585</accession>
<reference evidence="1 3" key="1">
    <citation type="submission" date="2017-10" db="EMBL/GenBank/DDBJ databases">
        <authorList>
            <person name="Regsiter A."/>
            <person name="William W."/>
        </authorList>
    </citation>
    <scope>NUCLEOTIDE SEQUENCE [LARGE SCALE GENOMIC DNA]</scope>
    <source>
        <strain evidence="1 3">CFBP6991</strain>
    </source>
</reference>
<protein>
    <submittedName>
        <fullName evidence="1">Uncharacterized protein</fullName>
    </submittedName>
</protein>
<comment type="caution">
    <text evidence="1">The sequence shown here is derived from an EMBL/GenBank/DDBJ whole genome shotgun (WGS) entry which is preliminary data.</text>
</comment>
<dbReference type="EMBL" id="OCZC01000081">
    <property type="protein sequence ID" value="SOO26332.1"/>
    <property type="molecule type" value="Genomic_DNA"/>
</dbReference>
<evidence type="ECO:0000313" key="3">
    <source>
        <dbReference type="Proteomes" id="UP000234345"/>
    </source>
</evidence>